<name>A0A6J8B3N6_MYTCO</name>
<reference evidence="3 4" key="1">
    <citation type="submission" date="2020-06" db="EMBL/GenBank/DDBJ databases">
        <authorList>
            <person name="Li R."/>
            <person name="Bekaert M."/>
        </authorList>
    </citation>
    <scope>NUCLEOTIDE SEQUENCE [LARGE SCALE GENOMIC DNA]</scope>
    <source>
        <strain evidence="4">wild</strain>
    </source>
</reference>
<organism evidence="3 4">
    <name type="scientific">Mytilus coruscus</name>
    <name type="common">Sea mussel</name>
    <dbReference type="NCBI Taxonomy" id="42192"/>
    <lineage>
        <taxon>Eukaryota</taxon>
        <taxon>Metazoa</taxon>
        <taxon>Spiralia</taxon>
        <taxon>Lophotrochozoa</taxon>
        <taxon>Mollusca</taxon>
        <taxon>Bivalvia</taxon>
        <taxon>Autobranchia</taxon>
        <taxon>Pteriomorphia</taxon>
        <taxon>Mytilida</taxon>
        <taxon>Mytiloidea</taxon>
        <taxon>Mytilidae</taxon>
        <taxon>Mytilinae</taxon>
        <taxon>Mytilus</taxon>
    </lineage>
</organism>
<dbReference type="EC" id="1.14.11.27" evidence="3"/>
<keyword evidence="3" id="KW-0560">Oxidoreductase</keyword>
<proteinExistence type="predicted"/>
<evidence type="ECO:0000259" key="2">
    <source>
        <dbReference type="PROSITE" id="PS51184"/>
    </source>
</evidence>
<dbReference type="AlphaFoldDB" id="A0A6J8B3N6"/>
<dbReference type="SUPFAM" id="SSF51197">
    <property type="entry name" value="Clavaminate synthase-like"/>
    <property type="match status" value="1"/>
</dbReference>
<dbReference type="SMART" id="SM00558">
    <property type="entry name" value="JmjC"/>
    <property type="match status" value="1"/>
</dbReference>
<dbReference type="PANTHER" id="PTHR12461">
    <property type="entry name" value="HYPOXIA-INDUCIBLE FACTOR 1 ALPHA INHIBITOR-RELATED"/>
    <property type="match status" value="1"/>
</dbReference>
<dbReference type="Pfam" id="PF13621">
    <property type="entry name" value="Cupin_8"/>
    <property type="match status" value="1"/>
</dbReference>
<dbReference type="InterPro" id="IPR003347">
    <property type="entry name" value="JmjC_dom"/>
</dbReference>
<keyword evidence="1" id="KW-0732">Signal</keyword>
<protein>
    <submittedName>
        <fullName evidence="3">KDM8</fullName>
        <ecNumber evidence="3">1.14.11.27</ecNumber>
    </submittedName>
</protein>
<dbReference type="EMBL" id="CACVKT020002513">
    <property type="protein sequence ID" value="CAC5378196.1"/>
    <property type="molecule type" value="Genomic_DNA"/>
</dbReference>
<sequence length="380" mass="43679">MFVSLSVCFVLHLSSVISDDITTREGHGKPFGSRKPFQYIEEIDTFPDPKTFNENYIIPYKPVKMKNVAKISPAFTKWTDDYFISLREPSDHVVSVETRKKEDRTQAVKEMPFVEFVKSYNTSGIYMVNPVPPFIGGDLVLPCPLQCRDIIDKGLVENMMWFSSGGTKSVVHTDSVDNINCLYRGQKSFVIVDPTKYGDKVDIDHPEGAYSAVDVDSVDYSKYPGLSEVEFYHTNLSAGDCLYIPYKWIHQVRSYDSNLAVNIWWDHFKNNDVNWDDCNAKMDNIQQIKDHFQDILKFPKEMDADRFLKSILGRYEDARSVIVELFTILDLDKDSTLSIDEVNIAPDEVWTEGRELMMELGHILDGDMPESDDENQHDEL</sequence>
<evidence type="ECO:0000313" key="4">
    <source>
        <dbReference type="Proteomes" id="UP000507470"/>
    </source>
</evidence>
<gene>
    <name evidence="3" type="ORF">MCOR_14422</name>
</gene>
<dbReference type="PROSITE" id="PS51184">
    <property type="entry name" value="JMJC"/>
    <property type="match status" value="1"/>
</dbReference>
<keyword evidence="4" id="KW-1185">Reference proteome</keyword>
<evidence type="ECO:0000256" key="1">
    <source>
        <dbReference type="SAM" id="SignalP"/>
    </source>
</evidence>
<dbReference type="InterPro" id="IPR041667">
    <property type="entry name" value="Cupin_8"/>
</dbReference>
<dbReference type="PANTHER" id="PTHR12461:SF18">
    <property type="entry name" value="JMJC DOMAIN-CONTAINING PROTEIN"/>
    <property type="match status" value="1"/>
</dbReference>
<feature type="chain" id="PRO_5026682667" evidence="1">
    <location>
        <begin position="19"/>
        <end position="380"/>
    </location>
</feature>
<dbReference type="GO" id="GO:0140680">
    <property type="term" value="F:histone H3K36me/H3K36me2 demethylase activity"/>
    <property type="evidence" value="ECO:0007669"/>
    <property type="project" value="UniProtKB-EC"/>
</dbReference>
<dbReference type="OrthoDB" id="415358at2759"/>
<evidence type="ECO:0000313" key="3">
    <source>
        <dbReference type="EMBL" id="CAC5378196.1"/>
    </source>
</evidence>
<feature type="signal peptide" evidence="1">
    <location>
        <begin position="1"/>
        <end position="18"/>
    </location>
</feature>
<accession>A0A6J8B3N6</accession>
<dbReference type="Proteomes" id="UP000507470">
    <property type="component" value="Unassembled WGS sequence"/>
</dbReference>
<feature type="domain" description="JmjC" evidence="2">
    <location>
        <begin position="120"/>
        <end position="282"/>
    </location>
</feature>
<dbReference type="Gene3D" id="2.60.120.650">
    <property type="entry name" value="Cupin"/>
    <property type="match status" value="1"/>
</dbReference>